<comment type="caution">
    <text evidence="2">The sequence shown here is derived from an EMBL/GenBank/DDBJ whole genome shotgun (WGS) entry which is preliminary data.</text>
</comment>
<evidence type="ECO:0000256" key="1">
    <source>
        <dbReference type="SAM" id="MobiDB-lite"/>
    </source>
</evidence>
<dbReference type="EMBL" id="JAABOJ010000011">
    <property type="protein sequence ID" value="KAF3283307.1"/>
    <property type="molecule type" value="Genomic_DNA"/>
</dbReference>
<feature type="compositionally biased region" description="Pro residues" evidence="1">
    <location>
        <begin position="699"/>
        <end position="709"/>
    </location>
</feature>
<feature type="region of interest" description="Disordered" evidence="1">
    <location>
        <begin position="651"/>
        <end position="709"/>
    </location>
</feature>
<reference evidence="2 3" key="1">
    <citation type="submission" date="2020-01" db="EMBL/GenBank/DDBJ databases">
        <authorList>
            <person name="Palmer J.M."/>
        </authorList>
    </citation>
    <scope>NUCLEOTIDE SEQUENCE [LARGE SCALE GENOMIC DNA]</scope>
    <source>
        <strain evidence="2 3">TWF970</strain>
    </source>
</reference>
<evidence type="ECO:0000313" key="2">
    <source>
        <dbReference type="EMBL" id="KAF3283307.1"/>
    </source>
</evidence>
<name>A0A7C8RE81_ORBOL</name>
<protein>
    <submittedName>
        <fullName evidence="2">Uncharacterized protein</fullName>
    </submittedName>
</protein>
<dbReference type="AlphaFoldDB" id="A0A7C8RE81"/>
<gene>
    <name evidence="2" type="ORF">TWF970_001287</name>
</gene>
<dbReference type="OrthoDB" id="5296114at2759"/>
<evidence type="ECO:0000313" key="3">
    <source>
        <dbReference type="Proteomes" id="UP000474640"/>
    </source>
</evidence>
<proteinExistence type="predicted"/>
<organism evidence="2 3">
    <name type="scientific">Orbilia oligospora</name>
    <name type="common">Nematode-trapping fungus</name>
    <name type="synonym">Arthrobotrys oligospora</name>
    <dbReference type="NCBI Taxonomy" id="2813651"/>
    <lineage>
        <taxon>Eukaryota</taxon>
        <taxon>Fungi</taxon>
        <taxon>Dikarya</taxon>
        <taxon>Ascomycota</taxon>
        <taxon>Pezizomycotina</taxon>
        <taxon>Orbiliomycetes</taxon>
        <taxon>Orbiliales</taxon>
        <taxon>Orbiliaceae</taxon>
        <taxon>Orbilia</taxon>
    </lineage>
</organism>
<accession>A0A7C8RE81</accession>
<sequence length="709" mass="80376">MASLPLSLGTLPLDILTYLIYDCVDDEGTLYALSLTCRVLRSVAFRRICSEKVAINLNLPGYAEICQENSLTTLLKSDEYRSVGLTKQLWVNINSLECRSLIHLENYDRFIRDAGGIVERCPAVETATVRECSGMNKNDILDVIHWSNKVVKLPRLRFLFIDSSERRHFRSQPDDQHIARIEGLHQEKRHSNSLECLSVQNCFSGIFSDDFSPQSLFIQNTIVDNIDSLNRLWFHGAELREALKEMPTASLANMRLKSLSIRLLPTHSDLIRVFGLCPRDDRRQSGVIANKDAMTGLEHLYLSDGNFMAEGELELLPYLYTPILKSLQVGVGVFQPEGSPEGLPRPFEDYLGSLSSLERFGTSGATMIPKASYLTLLDRVVASQPGFKSLAVWNSWYAFGLLFPGELLKTTMYTSLERVEIASKFECADEGLFRALGSVFRAYSGSNSSLKTLSFGQSFAEKQYFGAREICTIVSSILYVHQRRRCPDTPFLLDHNESQSSPLVETPARRILFDAISGKRSWRRPFIYKASYRNAVESYLHSFISTLPPGKNQWNTKLSDWDTYSQCNKATASNGIYEAIMAELPEGFKRLELDWRAERAGGKWPKDIKEWRCYFQLPRNGLESLPMPWPKLANLEGCRLDVVKRFLKSGASPKTVHDTTGPRPEPTTRRIPPKHGYREEQNAEANPSSVPQHRKWTHPLPPVDIDPVQ</sequence>
<dbReference type="Proteomes" id="UP000474640">
    <property type="component" value="Unassembled WGS sequence"/>
</dbReference>